<feature type="transmembrane region" description="Helical" evidence="5">
    <location>
        <begin position="266"/>
        <end position="287"/>
    </location>
</feature>
<dbReference type="OrthoDB" id="10040024at2759"/>
<comment type="function">
    <text evidence="5">Probably involved in the biogenesis of the COX complex.</text>
</comment>
<comment type="caution">
    <text evidence="6">The sequence shown here is derived from an EMBL/GenBank/DDBJ whole genome shotgun (WGS) entry which is preliminary data.</text>
</comment>
<dbReference type="Pfam" id="PF02104">
    <property type="entry name" value="SURF1"/>
    <property type="match status" value="1"/>
</dbReference>
<dbReference type="AlphaFoldDB" id="A0A8K1CE13"/>
<comment type="subcellular location">
    <subcellularLocation>
        <location evidence="1">Membrane</location>
    </subcellularLocation>
    <subcellularLocation>
        <location evidence="5">Mitochondrion inner membrane</location>
        <topology evidence="5">Multi-pass membrane protein</topology>
    </subcellularLocation>
</comment>
<evidence type="ECO:0000256" key="4">
    <source>
        <dbReference type="ARBA" id="ARBA00023136"/>
    </source>
</evidence>
<evidence type="ECO:0000256" key="2">
    <source>
        <dbReference type="ARBA" id="ARBA00022692"/>
    </source>
</evidence>
<evidence type="ECO:0000256" key="1">
    <source>
        <dbReference type="ARBA" id="ARBA00004370"/>
    </source>
</evidence>
<evidence type="ECO:0000313" key="7">
    <source>
        <dbReference type="Proteomes" id="UP000794436"/>
    </source>
</evidence>
<dbReference type="GO" id="GO:0005743">
    <property type="term" value="C:mitochondrial inner membrane"/>
    <property type="evidence" value="ECO:0007669"/>
    <property type="project" value="UniProtKB-SubCell"/>
</dbReference>
<protein>
    <recommendedName>
        <fullName evidence="5">SURF1-like protein</fullName>
    </recommendedName>
</protein>
<keyword evidence="5" id="KW-0999">Mitochondrion inner membrane</keyword>
<dbReference type="PANTHER" id="PTHR23427:SF2">
    <property type="entry name" value="SURFEIT LOCUS PROTEIN 1"/>
    <property type="match status" value="1"/>
</dbReference>
<sequence length="301" mass="33947">MMLTRLTLRTTRSRALQGASRRWMATSESGAEAATPESNFSRYAGIAFFSVIVAGTAGLGTWQTQRYFWKVDLIEERKKQLKQNVVDLPNDVTAFSELNVPEYCQLRVNGQYKPNTTFYLYPRSAPAESTDSVATPKSGGYIYSLLERDNGSPVIINRGWLPRKLLDVHMASADKEESGDIAILGVLRHGETKNQFTPDNDISRRQFFYLNHDELADAMGVEESILPVILDAIADEDDLAPAALDHPLRKKLSSYLEFYMTPEKHAGYAATWYSFSVAAALMAYFRFRKVAPRAPIRKRRS</sequence>
<name>A0A8K1CE13_PYTOL</name>
<dbReference type="PANTHER" id="PTHR23427">
    <property type="entry name" value="SURFEIT LOCUS PROTEIN"/>
    <property type="match status" value="1"/>
</dbReference>
<evidence type="ECO:0000313" key="6">
    <source>
        <dbReference type="EMBL" id="TMW60537.1"/>
    </source>
</evidence>
<organism evidence="6 7">
    <name type="scientific">Pythium oligandrum</name>
    <name type="common">Mycoparasitic fungus</name>
    <dbReference type="NCBI Taxonomy" id="41045"/>
    <lineage>
        <taxon>Eukaryota</taxon>
        <taxon>Sar</taxon>
        <taxon>Stramenopiles</taxon>
        <taxon>Oomycota</taxon>
        <taxon>Peronosporomycetes</taxon>
        <taxon>Pythiales</taxon>
        <taxon>Pythiaceae</taxon>
        <taxon>Pythium</taxon>
    </lineage>
</organism>
<keyword evidence="7" id="KW-1185">Reference proteome</keyword>
<dbReference type="CDD" id="cd06662">
    <property type="entry name" value="SURF1"/>
    <property type="match status" value="1"/>
</dbReference>
<keyword evidence="4 5" id="KW-0472">Membrane</keyword>
<gene>
    <name evidence="6" type="ORF">Poli38472_000579</name>
</gene>
<evidence type="ECO:0000256" key="3">
    <source>
        <dbReference type="ARBA" id="ARBA00022989"/>
    </source>
</evidence>
<keyword evidence="3 5" id="KW-1133">Transmembrane helix</keyword>
<accession>A0A8K1CE13</accession>
<keyword evidence="2 5" id="KW-0812">Transmembrane</keyword>
<comment type="caution">
    <text evidence="5">Lacks conserved residue(s) required for the propagation of feature annotation.</text>
</comment>
<dbReference type="Proteomes" id="UP000794436">
    <property type="component" value="Unassembled WGS sequence"/>
</dbReference>
<proteinExistence type="inferred from homology"/>
<dbReference type="InterPro" id="IPR002994">
    <property type="entry name" value="Surf1/Shy1"/>
</dbReference>
<dbReference type="EMBL" id="SPLM01000108">
    <property type="protein sequence ID" value="TMW60537.1"/>
    <property type="molecule type" value="Genomic_DNA"/>
</dbReference>
<reference evidence="6" key="1">
    <citation type="submission" date="2019-03" db="EMBL/GenBank/DDBJ databases">
        <title>Long read genome sequence of the mycoparasitic Pythium oligandrum ATCC 38472 isolated from sugarbeet rhizosphere.</title>
        <authorList>
            <person name="Gaulin E."/>
        </authorList>
    </citation>
    <scope>NUCLEOTIDE SEQUENCE</scope>
    <source>
        <strain evidence="6">ATCC 38472_TT</strain>
    </source>
</reference>
<dbReference type="InterPro" id="IPR045214">
    <property type="entry name" value="Surf1/Surf4"/>
</dbReference>
<keyword evidence="5" id="KW-0496">Mitochondrion</keyword>
<evidence type="ECO:0000256" key="5">
    <source>
        <dbReference type="RuleBase" id="RU363076"/>
    </source>
</evidence>
<comment type="similarity">
    <text evidence="5">Belongs to the SURF1 family.</text>
</comment>
<dbReference type="PROSITE" id="PS50895">
    <property type="entry name" value="SURF1"/>
    <property type="match status" value="1"/>
</dbReference>